<comment type="subcellular location">
    <subcellularLocation>
        <location evidence="1">Nucleus</location>
    </subcellularLocation>
</comment>
<sequence>MFSGDGSSMDPMFSGMSLQSLLSMNPSLFEDGFPTLSSLTDDVPTLIIPQSTELNHTNANTKLPIPKTEPLNFFPQYQLPPLCSPEPKRQRLESPPVIPQSSLARQRRQKLSEKTRYLQKLMPWDKKMDQATLLEEAYKYVKFLQAQSRVLHSMPSHSHSHSQFCQNGAAFGDLEKLNRSQALQVLVNSPVAQTMLYSQGFCVFSLEQLSLLRKLSQTRQQQQHMPPDPASSSRTFFN</sequence>
<evidence type="ECO:0000313" key="10">
    <source>
        <dbReference type="Proteomes" id="UP000289340"/>
    </source>
</evidence>
<dbReference type="InterPro" id="IPR011598">
    <property type="entry name" value="bHLH_dom"/>
</dbReference>
<keyword evidence="2" id="KW-0805">Transcription regulation</keyword>
<evidence type="ECO:0000313" key="8">
    <source>
        <dbReference type="EMBL" id="KHN25762.1"/>
    </source>
</evidence>
<dbReference type="GO" id="GO:0005634">
    <property type="term" value="C:nucleus"/>
    <property type="evidence" value="ECO:0007669"/>
    <property type="project" value="UniProtKB-SubCell"/>
</dbReference>
<dbReference type="Pfam" id="PF00010">
    <property type="entry name" value="HLH"/>
    <property type="match status" value="1"/>
</dbReference>
<dbReference type="Gene3D" id="4.10.280.10">
    <property type="entry name" value="Helix-loop-helix DNA-binding domain"/>
    <property type="match status" value="1"/>
</dbReference>
<gene>
    <name evidence="9" type="ORF">D0Y65_034921</name>
    <name evidence="8" type="ORF">glysoja_040637</name>
</gene>
<evidence type="ECO:0000313" key="9">
    <source>
        <dbReference type="EMBL" id="RZB76732.1"/>
    </source>
</evidence>
<dbReference type="InterPro" id="IPR036638">
    <property type="entry name" value="HLH_DNA-bd_sf"/>
</dbReference>
<proteinExistence type="predicted"/>
<dbReference type="Proteomes" id="UP000289340">
    <property type="component" value="Chromosome 12"/>
</dbReference>
<dbReference type="GO" id="GO:0003700">
    <property type="term" value="F:DNA-binding transcription factor activity"/>
    <property type="evidence" value="ECO:0007669"/>
    <property type="project" value="InterPro"/>
</dbReference>
<dbReference type="PANTHER" id="PTHR45914:SF24">
    <property type="entry name" value="BHLH DOMAIN-CONTAINING PROTEIN"/>
    <property type="match status" value="1"/>
</dbReference>
<evidence type="ECO:0000259" key="7">
    <source>
        <dbReference type="PROSITE" id="PS50888"/>
    </source>
</evidence>
<dbReference type="PROSITE" id="PS50888">
    <property type="entry name" value="BHLH"/>
    <property type="match status" value="1"/>
</dbReference>
<protein>
    <submittedName>
        <fullName evidence="8">Transcription factor bHLH117</fullName>
        <ecNumber evidence="8">3.-.-.-</ecNumber>
    </submittedName>
</protein>
<evidence type="ECO:0000256" key="1">
    <source>
        <dbReference type="ARBA" id="ARBA00004123"/>
    </source>
</evidence>
<dbReference type="EC" id="3.-.-.-" evidence="8"/>
<dbReference type="SMR" id="A0A0B2R1J6"/>
<evidence type="ECO:0000256" key="2">
    <source>
        <dbReference type="ARBA" id="ARBA00023015"/>
    </source>
</evidence>
<dbReference type="SMART" id="SM00353">
    <property type="entry name" value="HLH"/>
    <property type="match status" value="1"/>
</dbReference>
<dbReference type="InterPro" id="IPR045843">
    <property type="entry name" value="IND-like"/>
</dbReference>
<keyword evidence="4" id="KW-0804">Transcription</keyword>
<dbReference type="GO" id="GO:0046983">
    <property type="term" value="F:protein dimerization activity"/>
    <property type="evidence" value="ECO:0007669"/>
    <property type="project" value="InterPro"/>
</dbReference>
<feature type="domain" description="BHLH" evidence="7">
    <location>
        <begin position="95"/>
        <end position="144"/>
    </location>
</feature>
<evidence type="ECO:0000256" key="4">
    <source>
        <dbReference type="ARBA" id="ARBA00023163"/>
    </source>
</evidence>
<dbReference type="GO" id="GO:0003677">
    <property type="term" value="F:DNA binding"/>
    <property type="evidence" value="ECO:0007669"/>
    <property type="project" value="UniProtKB-KW"/>
</dbReference>
<dbReference type="Proteomes" id="UP000053555">
    <property type="component" value="Unassembled WGS sequence"/>
</dbReference>
<dbReference type="AlphaFoldDB" id="A0A0B2R1J6"/>
<reference evidence="9 10" key="2">
    <citation type="submission" date="2018-09" db="EMBL/GenBank/DDBJ databases">
        <title>A high-quality reference genome of wild soybean provides a powerful tool to mine soybean genomes.</title>
        <authorList>
            <person name="Xie M."/>
            <person name="Chung C.Y.L."/>
            <person name="Li M.-W."/>
            <person name="Wong F.-L."/>
            <person name="Chan T.-F."/>
            <person name="Lam H.-M."/>
        </authorList>
    </citation>
    <scope>NUCLEOTIDE SEQUENCE [LARGE SCALE GENOMIC DNA]</scope>
    <source>
        <strain evidence="10">cv. W05</strain>
        <tissue evidence="9">Hypocotyl of etiolated seedlings</tissue>
    </source>
</reference>
<dbReference type="PANTHER" id="PTHR45914">
    <property type="entry name" value="TRANSCRIPTION FACTOR HEC3-RELATED"/>
    <property type="match status" value="1"/>
</dbReference>
<dbReference type="SUPFAM" id="SSF47459">
    <property type="entry name" value="HLH, helix-loop-helix DNA-binding domain"/>
    <property type="match status" value="1"/>
</dbReference>
<reference evidence="8" key="1">
    <citation type="submission" date="2014-07" db="EMBL/GenBank/DDBJ databases">
        <title>Identification of a novel salt tolerance gene in wild soybean by whole-genome sequencing.</title>
        <authorList>
            <person name="Lam H.-M."/>
            <person name="Qi X."/>
            <person name="Li M.-W."/>
            <person name="Liu X."/>
            <person name="Xie M."/>
            <person name="Ni M."/>
            <person name="Xu X."/>
        </authorList>
    </citation>
    <scope>NUCLEOTIDE SEQUENCE [LARGE SCALE GENOMIC DNA]</scope>
    <source>
        <tissue evidence="8">Root</tissue>
    </source>
</reference>
<keyword evidence="10" id="KW-1185">Reference proteome</keyword>
<dbReference type="EMBL" id="KN654183">
    <property type="protein sequence ID" value="KHN25762.1"/>
    <property type="molecule type" value="Genomic_DNA"/>
</dbReference>
<keyword evidence="8" id="KW-0378">Hydrolase</keyword>
<organism evidence="8">
    <name type="scientific">Glycine soja</name>
    <name type="common">Wild soybean</name>
    <dbReference type="NCBI Taxonomy" id="3848"/>
    <lineage>
        <taxon>Eukaryota</taxon>
        <taxon>Viridiplantae</taxon>
        <taxon>Streptophyta</taxon>
        <taxon>Embryophyta</taxon>
        <taxon>Tracheophyta</taxon>
        <taxon>Spermatophyta</taxon>
        <taxon>Magnoliopsida</taxon>
        <taxon>eudicotyledons</taxon>
        <taxon>Gunneridae</taxon>
        <taxon>Pentapetalae</taxon>
        <taxon>rosids</taxon>
        <taxon>fabids</taxon>
        <taxon>Fabales</taxon>
        <taxon>Fabaceae</taxon>
        <taxon>Papilionoideae</taxon>
        <taxon>50 kb inversion clade</taxon>
        <taxon>NPAAA clade</taxon>
        <taxon>indigoferoid/millettioid clade</taxon>
        <taxon>Phaseoleae</taxon>
        <taxon>Glycine</taxon>
        <taxon>Glycine subgen. Soja</taxon>
    </lineage>
</organism>
<accession>A0A0B2R1J6</accession>
<feature type="region of interest" description="Disordered" evidence="6">
    <location>
        <begin position="84"/>
        <end position="108"/>
    </location>
</feature>
<evidence type="ECO:0000256" key="3">
    <source>
        <dbReference type="ARBA" id="ARBA00023125"/>
    </source>
</evidence>
<evidence type="ECO:0000256" key="6">
    <source>
        <dbReference type="SAM" id="MobiDB-lite"/>
    </source>
</evidence>
<feature type="region of interest" description="Disordered" evidence="6">
    <location>
        <begin position="217"/>
        <end position="238"/>
    </location>
</feature>
<dbReference type="GO" id="GO:0016787">
    <property type="term" value="F:hydrolase activity"/>
    <property type="evidence" value="ECO:0007669"/>
    <property type="project" value="UniProtKB-KW"/>
</dbReference>
<keyword evidence="5" id="KW-0539">Nucleus</keyword>
<dbReference type="Gramene" id="XM_028337586.1">
    <property type="protein sequence ID" value="XP_028193387.1"/>
    <property type="gene ID" value="LOC114379026"/>
</dbReference>
<name>A0A0B2R1J6_GLYSO</name>
<dbReference type="EMBL" id="QZWG01000012">
    <property type="protein sequence ID" value="RZB76732.1"/>
    <property type="molecule type" value="Genomic_DNA"/>
</dbReference>
<keyword evidence="3" id="KW-0238">DNA-binding</keyword>
<evidence type="ECO:0000256" key="5">
    <source>
        <dbReference type="ARBA" id="ARBA00023242"/>
    </source>
</evidence>